<feature type="chain" id="PRO_5008130926" evidence="2">
    <location>
        <begin position="21"/>
        <end position="118"/>
    </location>
</feature>
<keyword evidence="4" id="KW-1185">Reference proteome</keyword>
<name>A0A182P750_9DIPT</name>
<protein>
    <submittedName>
        <fullName evidence="3">TIL domain-containing protein</fullName>
    </submittedName>
</protein>
<feature type="signal peptide" evidence="2">
    <location>
        <begin position="1"/>
        <end position="20"/>
    </location>
</feature>
<reference evidence="3" key="2">
    <citation type="submission" date="2020-05" db="UniProtKB">
        <authorList>
            <consortium name="EnsemblMetazoa"/>
        </authorList>
    </citation>
    <scope>IDENTIFICATION</scope>
    <source>
        <strain evidence="3">Epiroticus2</strain>
    </source>
</reference>
<accession>A0A182P750</accession>
<evidence type="ECO:0000313" key="4">
    <source>
        <dbReference type="Proteomes" id="UP000075885"/>
    </source>
</evidence>
<dbReference type="AlphaFoldDB" id="A0A182P750"/>
<evidence type="ECO:0000256" key="1">
    <source>
        <dbReference type="SAM" id="MobiDB-lite"/>
    </source>
</evidence>
<dbReference type="Proteomes" id="UP000075885">
    <property type="component" value="Unassembled WGS sequence"/>
</dbReference>
<reference evidence="4" key="1">
    <citation type="submission" date="2013-03" db="EMBL/GenBank/DDBJ databases">
        <title>The Genome Sequence of Anopheles epiroticus epiroticus2.</title>
        <authorList>
            <consortium name="The Broad Institute Genomics Platform"/>
            <person name="Neafsey D.E."/>
            <person name="Howell P."/>
            <person name="Walker B."/>
            <person name="Young S.K."/>
            <person name="Zeng Q."/>
            <person name="Gargeya S."/>
            <person name="Fitzgerald M."/>
            <person name="Haas B."/>
            <person name="Abouelleil A."/>
            <person name="Allen A.W."/>
            <person name="Alvarado L."/>
            <person name="Arachchi H.M."/>
            <person name="Berlin A.M."/>
            <person name="Chapman S.B."/>
            <person name="Gainer-Dewar J."/>
            <person name="Goldberg J."/>
            <person name="Griggs A."/>
            <person name="Gujja S."/>
            <person name="Hansen M."/>
            <person name="Howarth C."/>
            <person name="Imamovic A."/>
            <person name="Ireland A."/>
            <person name="Larimer J."/>
            <person name="McCowan C."/>
            <person name="Murphy C."/>
            <person name="Pearson M."/>
            <person name="Poon T.W."/>
            <person name="Priest M."/>
            <person name="Roberts A."/>
            <person name="Saif S."/>
            <person name="Shea T."/>
            <person name="Sisk P."/>
            <person name="Sykes S."/>
            <person name="Wortman J."/>
            <person name="Nusbaum C."/>
            <person name="Birren B."/>
        </authorList>
    </citation>
    <scope>NUCLEOTIDE SEQUENCE [LARGE SCALE GENOMIC DNA]</scope>
    <source>
        <strain evidence="4">Epiroticus2</strain>
    </source>
</reference>
<sequence>MKFLSVALLGAMLLVGVVLADSFDETSGGEPAELDCPAEPCKGEYEEYRCCGSCFQETCFPSKQKCKTKCTKGCFCLDGFVREYEGVKPLTCQANRNASHTDSGKSPRIRAPSRSQFV</sequence>
<organism evidence="3 4">
    <name type="scientific">Anopheles epiroticus</name>
    <dbReference type="NCBI Taxonomy" id="199890"/>
    <lineage>
        <taxon>Eukaryota</taxon>
        <taxon>Metazoa</taxon>
        <taxon>Ecdysozoa</taxon>
        <taxon>Arthropoda</taxon>
        <taxon>Hexapoda</taxon>
        <taxon>Insecta</taxon>
        <taxon>Pterygota</taxon>
        <taxon>Neoptera</taxon>
        <taxon>Endopterygota</taxon>
        <taxon>Diptera</taxon>
        <taxon>Nematocera</taxon>
        <taxon>Culicoidea</taxon>
        <taxon>Culicidae</taxon>
        <taxon>Anophelinae</taxon>
        <taxon>Anopheles</taxon>
    </lineage>
</organism>
<dbReference type="EnsemblMetazoa" id="AEPI002752-RA">
    <property type="protein sequence ID" value="AEPI002752-PA"/>
    <property type="gene ID" value="AEPI002752"/>
</dbReference>
<dbReference type="VEuPathDB" id="VectorBase:AEPI002752"/>
<evidence type="ECO:0000313" key="3">
    <source>
        <dbReference type="EnsemblMetazoa" id="AEPI002752-PA"/>
    </source>
</evidence>
<proteinExistence type="predicted"/>
<evidence type="ECO:0000256" key="2">
    <source>
        <dbReference type="SAM" id="SignalP"/>
    </source>
</evidence>
<keyword evidence="2" id="KW-0732">Signal</keyword>
<dbReference type="Gene3D" id="2.10.25.10">
    <property type="entry name" value="Laminin"/>
    <property type="match status" value="1"/>
</dbReference>
<feature type="region of interest" description="Disordered" evidence="1">
    <location>
        <begin position="95"/>
        <end position="118"/>
    </location>
</feature>